<comment type="caution">
    <text evidence="1">The sequence shown here is derived from an EMBL/GenBank/DDBJ whole genome shotgun (WGS) entry which is preliminary data.</text>
</comment>
<dbReference type="PANTHER" id="PTHR38456">
    <property type="entry name" value="CYCLIC DI-AMP RECEPTOR A"/>
    <property type="match status" value="1"/>
</dbReference>
<keyword evidence="2" id="KW-1185">Reference proteome</keyword>
<sequence>MKLMICIMENYYANEVEKQLKYKGFRMTELASTGGFLRKGSTTFLFGVEEKDIEELRKSLQDACLHVEKQKGRKRSVANRYTSFIIPASPALVPLLQT</sequence>
<evidence type="ECO:0000313" key="1">
    <source>
        <dbReference type="EMBL" id="MDE5414882.1"/>
    </source>
</evidence>
<dbReference type="SUPFAM" id="SSF54913">
    <property type="entry name" value="GlnB-like"/>
    <property type="match status" value="1"/>
</dbReference>
<keyword evidence="1" id="KW-0675">Receptor</keyword>
<dbReference type="InterPro" id="IPR010375">
    <property type="entry name" value="CdAMP_rec"/>
</dbReference>
<dbReference type="InterPro" id="IPR011322">
    <property type="entry name" value="N-reg_PII-like_a/b"/>
</dbReference>
<gene>
    <name evidence="1" type="ORF">N7Z68_16095</name>
</gene>
<organism evidence="1 2">
    <name type="scientific">Alkalihalobacterium chitinilyticum</name>
    <dbReference type="NCBI Taxonomy" id="2980103"/>
    <lineage>
        <taxon>Bacteria</taxon>
        <taxon>Bacillati</taxon>
        <taxon>Bacillota</taxon>
        <taxon>Bacilli</taxon>
        <taxon>Bacillales</taxon>
        <taxon>Bacillaceae</taxon>
        <taxon>Alkalihalobacterium</taxon>
    </lineage>
</organism>
<dbReference type="PANTHER" id="PTHR38456:SF1">
    <property type="entry name" value="CYCLIC DI-AMP RECEPTOR A"/>
    <property type="match status" value="1"/>
</dbReference>
<dbReference type="Gene3D" id="3.30.70.120">
    <property type="match status" value="1"/>
</dbReference>
<accession>A0ABT5VJI2</accession>
<dbReference type="EMBL" id="JAOTPO010000011">
    <property type="protein sequence ID" value="MDE5414882.1"/>
    <property type="molecule type" value="Genomic_DNA"/>
</dbReference>
<evidence type="ECO:0000313" key="2">
    <source>
        <dbReference type="Proteomes" id="UP001148125"/>
    </source>
</evidence>
<dbReference type="InterPro" id="IPR015867">
    <property type="entry name" value="N-reg_PII/ATP_PRibTrfase_C"/>
</dbReference>
<protein>
    <submittedName>
        <fullName evidence="1">Cyclic-di-AMP receptor</fullName>
    </submittedName>
</protein>
<reference evidence="1" key="1">
    <citation type="submission" date="2024-05" db="EMBL/GenBank/DDBJ databases">
        <title>Alkalihalobacillus sp. strain MEB203 novel alkaliphilic bacterium from Lonar Lake, India.</title>
        <authorList>
            <person name="Joshi A."/>
            <person name="Thite S."/>
            <person name="Mengade P."/>
        </authorList>
    </citation>
    <scope>NUCLEOTIDE SEQUENCE</scope>
    <source>
        <strain evidence="1">MEB 203</strain>
    </source>
</reference>
<dbReference type="Proteomes" id="UP001148125">
    <property type="component" value="Unassembled WGS sequence"/>
</dbReference>
<dbReference type="Pfam" id="PF06153">
    <property type="entry name" value="CdAMP_rec"/>
    <property type="match status" value="1"/>
</dbReference>
<proteinExistence type="predicted"/>
<name>A0ABT5VJI2_9BACI</name>